<comment type="caution">
    <text evidence="1">The sequence shown here is derived from an EMBL/GenBank/DDBJ whole genome shotgun (WGS) entry which is preliminary data.</text>
</comment>
<evidence type="ECO:0000313" key="1">
    <source>
        <dbReference type="EMBL" id="KYC38199.1"/>
    </source>
</evidence>
<dbReference type="AlphaFoldDB" id="A0A139X0G6"/>
<dbReference type="RefSeq" id="WP_017748046.1">
    <property type="nucleotide sequence ID" value="NZ_KQ976354.1"/>
</dbReference>
<name>A0A139X0G6_9CYAN</name>
<organism evidence="1 2">
    <name type="scientific">Scytonema hofmannii PCC 7110</name>
    <dbReference type="NCBI Taxonomy" id="128403"/>
    <lineage>
        <taxon>Bacteria</taxon>
        <taxon>Bacillati</taxon>
        <taxon>Cyanobacteriota</taxon>
        <taxon>Cyanophyceae</taxon>
        <taxon>Nostocales</taxon>
        <taxon>Scytonemataceae</taxon>
        <taxon>Scytonema</taxon>
    </lineage>
</organism>
<evidence type="ECO:0000313" key="2">
    <source>
        <dbReference type="Proteomes" id="UP000076925"/>
    </source>
</evidence>
<keyword evidence="2" id="KW-1185">Reference proteome</keyword>
<dbReference type="OrthoDB" id="517697at2"/>
<dbReference type="Proteomes" id="UP000076925">
    <property type="component" value="Unassembled WGS sequence"/>
</dbReference>
<protein>
    <submittedName>
        <fullName evidence="1">CopG family transcriptional regulator</fullName>
    </submittedName>
</protein>
<sequence length="82" mass="8818">MAKKVTITLDDEILAFIDRQAAITGKTANRSGYINAVLSIHRRAILEAEMIAALKQDAEDPDYQAEIAAWDSVVGDGIDATG</sequence>
<dbReference type="EMBL" id="ANNX02000042">
    <property type="protein sequence ID" value="KYC38199.1"/>
    <property type="molecule type" value="Genomic_DNA"/>
</dbReference>
<proteinExistence type="predicted"/>
<reference evidence="1 2" key="1">
    <citation type="journal article" date="2013" name="Genome Biol. Evol.">
        <title>Genomes of Stigonematalean cyanobacteria (subsection V) and the evolution of oxygenic photosynthesis from prokaryotes to plastids.</title>
        <authorList>
            <person name="Dagan T."/>
            <person name="Roettger M."/>
            <person name="Stucken K."/>
            <person name="Landan G."/>
            <person name="Koch R."/>
            <person name="Major P."/>
            <person name="Gould S.B."/>
            <person name="Goremykin V.V."/>
            <person name="Rippka R."/>
            <person name="Tandeau de Marsac N."/>
            <person name="Gugger M."/>
            <person name="Lockhart P.J."/>
            <person name="Allen J.F."/>
            <person name="Brune I."/>
            <person name="Maus I."/>
            <person name="Puhler A."/>
            <person name="Martin W.F."/>
        </authorList>
    </citation>
    <scope>NUCLEOTIDE SEQUENCE [LARGE SCALE GENOMIC DNA]</scope>
    <source>
        <strain evidence="1 2">PCC 7110</strain>
    </source>
</reference>
<dbReference type="STRING" id="128403.WA1_38305"/>
<accession>A0A139X0G6</accession>
<gene>
    <name evidence="1" type="ORF">WA1_38305</name>
</gene>